<reference evidence="3 4" key="1">
    <citation type="journal article" date="2019" name="PLoS Biol.">
        <title>Sex chromosomes control vertical transmission of feminizing Wolbachia symbionts in an isopod.</title>
        <authorList>
            <person name="Becking T."/>
            <person name="Chebbi M.A."/>
            <person name="Giraud I."/>
            <person name="Moumen B."/>
            <person name="Laverre T."/>
            <person name="Caubet Y."/>
            <person name="Peccoud J."/>
            <person name="Gilbert C."/>
            <person name="Cordaux R."/>
        </authorList>
    </citation>
    <scope>NUCLEOTIDE SEQUENCE [LARGE SCALE GENOMIC DNA]</scope>
    <source>
        <strain evidence="3">ANa2</strain>
        <tissue evidence="3">Whole body excluding digestive tract and cuticle</tissue>
    </source>
</reference>
<proteinExistence type="predicted"/>
<protein>
    <recommendedName>
        <fullName evidence="2">GRIP domain-containing protein</fullName>
    </recommendedName>
</protein>
<evidence type="ECO:0000259" key="2">
    <source>
        <dbReference type="PROSITE" id="PS50913"/>
    </source>
</evidence>
<dbReference type="SMART" id="SM00755">
    <property type="entry name" value="Grip"/>
    <property type="match status" value="1"/>
</dbReference>
<gene>
    <name evidence="3" type="ORF">Anas_05362</name>
</gene>
<evidence type="ECO:0000256" key="1">
    <source>
        <dbReference type="SAM" id="Coils"/>
    </source>
</evidence>
<feature type="domain" description="GRIP" evidence="2">
    <location>
        <begin position="157"/>
        <end position="204"/>
    </location>
</feature>
<comment type="caution">
    <text evidence="3">The sequence shown here is derived from an EMBL/GenBank/DDBJ whole genome shotgun (WGS) entry which is preliminary data.</text>
</comment>
<accession>A0A5N5T1M1</accession>
<dbReference type="PROSITE" id="PS50913">
    <property type="entry name" value="GRIP"/>
    <property type="match status" value="1"/>
</dbReference>
<keyword evidence="1" id="KW-0175">Coiled coil</keyword>
<dbReference type="InterPro" id="IPR000237">
    <property type="entry name" value="GRIP_dom"/>
</dbReference>
<dbReference type="Pfam" id="PF01465">
    <property type="entry name" value="GRIP"/>
    <property type="match status" value="1"/>
</dbReference>
<feature type="coiled-coil region" evidence="1">
    <location>
        <begin position="32"/>
        <end position="142"/>
    </location>
</feature>
<dbReference type="Proteomes" id="UP000326759">
    <property type="component" value="Unassembled WGS sequence"/>
</dbReference>
<keyword evidence="4" id="KW-1185">Reference proteome</keyword>
<dbReference type="EMBL" id="SEYY01014734">
    <property type="protein sequence ID" value="KAB7500212.1"/>
    <property type="molecule type" value="Genomic_DNA"/>
</dbReference>
<dbReference type="OrthoDB" id="5322683at2759"/>
<sequence>MNHGLHARTVKKINATLIKSCRNETLKKLYQIKNYEERLSEVRKRNEEERRIWKAEALEMALRKDQEMKAKMEALTSQNYKEKKELERLTRVAANAFKSGSESVDLLRDQVAKQRLEMEETRRKHQKEVEELKALLEVKRRKGRGGGHSELRNAGGSLEDSAEFEYLRNILYQYMIGKETQTLAKVLCAVVKFNKEQQSQIIDHEDRKQSLVIRPKYLPKVGGNKKTINFTNCYQYFIRHFGLRRTPIKLFVKLAAVFGAILYD</sequence>
<dbReference type="Gene3D" id="1.10.220.60">
    <property type="entry name" value="GRIP domain"/>
    <property type="match status" value="1"/>
</dbReference>
<name>A0A5N5T1M1_9CRUS</name>
<evidence type="ECO:0000313" key="3">
    <source>
        <dbReference type="EMBL" id="KAB7500212.1"/>
    </source>
</evidence>
<dbReference type="AlphaFoldDB" id="A0A5N5T1M1"/>
<organism evidence="3 4">
    <name type="scientific">Armadillidium nasatum</name>
    <dbReference type="NCBI Taxonomy" id="96803"/>
    <lineage>
        <taxon>Eukaryota</taxon>
        <taxon>Metazoa</taxon>
        <taxon>Ecdysozoa</taxon>
        <taxon>Arthropoda</taxon>
        <taxon>Crustacea</taxon>
        <taxon>Multicrustacea</taxon>
        <taxon>Malacostraca</taxon>
        <taxon>Eumalacostraca</taxon>
        <taxon>Peracarida</taxon>
        <taxon>Isopoda</taxon>
        <taxon>Oniscidea</taxon>
        <taxon>Crinocheta</taxon>
        <taxon>Armadillidiidae</taxon>
        <taxon>Armadillidium</taxon>
    </lineage>
</organism>
<evidence type="ECO:0000313" key="4">
    <source>
        <dbReference type="Proteomes" id="UP000326759"/>
    </source>
</evidence>
<dbReference type="SUPFAM" id="SSF101283">
    <property type="entry name" value="GRIP domain"/>
    <property type="match status" value="1"/>
</dbReference>